<dbReference type="PANTHER" id="PTHR48097">
    <property type="entry name" value="L-THREONINE ALDOLASE-RELATED"/>
    <property type="match status" value="1"/>
</dbReference>
<reference evidence="5 6" key="1">
    <citation type="submission" date="2022-06" db="EMBL/GenBank/DDBJ databases">
        <title>Isolation of gut microbiota from human fecal samples.</title>
        <authorList>
            <person name="Pamer E.G."/>
            <person name="Barat B."/>
            <person name="Waligurski E."/>
            <person name="Medina S."/>
            <person name="Paddock L."/>
            <person name="Mostad J."/>
        </authorList>
    </citation>
    <scope>NUCLEOTIDE SEQUENCE [LARGE SCALE GENOMIC DNA]</scope>
    <source>
        <strain evidence="5 6">DFI.1.1</strain>
    </source>
</reference>
<evidence type="ECO:0000256" key="2">
    <source>
        <dbReference type="ARBA" id="ARBA00006966"/>
    </source>
</evidence>
<protein>
    <submittedName>
        <fullName evidence="5">Aminotransferase class I/II-fold pyridoxal phosphate-dependent enzyme</fullName>
    </submittedName>
</protein>
<dbReference type="InterPro" id="IPR015422">
    <property type="entry name" value="PyrdxlP-dep_Trfase_small"/>
</dbReference>
<dbReference type="InterPro" id="IPR015424">
    <property type="entry name" value="PyrdxlP-dep_Trfase"/>
</dbReference>
<comment type="cofactor">
    <cofactor evidence="1">
        <name>pyridoxal 5'-phosphate</name>
        <dbReference type="ChEBI" id="CHEBI:597326"/>
    </cofactor>
</comment>
<evidence type="ECO:0000313" key="5">
    <source>
        <dbReference type="EMBL" id="MCQ5341733.1"/>
    </source>
</evidence>
<keyword evidence="6" id="KW-1185">Reference proteome</keyword>
<comment type="similarity">
    <text evidence="2">Belongs to the threonine aldolase family.</text>
</comment>
<keyword evidence="3" id="KW-0663">Pyridoxal phosphate</keyword>
<evidence type="ECO:0000313" key="6">
    <source>
        <dbReference type="Proteomes" id="UP001206692"/>
    </source>
</evidence>
<keyword evidence="5" id="KW-0808">Transferase</keyword>
<dbReference type="PANTHER" id="PTHR48097:SF5">
    <property type="entry name" value="LOW SPECIFICITY L-THREONINE ALDOLASE"/>
    <property type="match status" value="1"/>
</dbReference>
<dbReference type="GO" id="GO:0008483">
    <property type="term" value="F:transaminase activity"/>
    <property type="evidence" value="ECO:0007669"/>
    <property type="project" value="UniProtKB-KW"/>
</dbReference>
<feature type="domain" description="Aromatic amino acid beta-eliminating lyase/threonine aldolase" evidence="4">
    <location>
        <begin position="7"/>
        <end position="297"/>
    </location>
</feature>
<organism evidence="5 6">
    <name type="scientific">Megasphaera massiliensis</name>
    <dbReference type="NCBI Taxonomy" id="1232428"/>
    <lineage>
        <taxon>Bacteria</taxon>
        <taxon>Bacillati</taxon>
        <taxon>Bacillota</taxon>
        <taxon>Negativicutes</taxon>
        <taxon>Veillonellales</taxon>
        <taxon>Veillonellaceae</taxon>
        <taxon>Megasphaera</taxon>
    </lineage>
</organism>
<keyword evidence="5" id="KW-0032">Aminotransferase</keyword>
<evidence type="ECO:0000256" key="3">
    <source>
        <dbReference type="ARBA" id="ARBA00022898"/>
    </source>
</evidence>
<dbReference type="InterPro" id="IPR001597">
    <property type="entry name" value="ArAA_b-elim_lyase/Thr_aldolase"/>
</dbReference>
<evidence type="ECO:0000256" key="1">
    <source>
        <dbReference type="ARBA" id="ARBA00001933"/>
    </source>
</evidence>
<sequence length="347" mass="37880">MKTLLPFASDYMEGAYPAILERLSAINTIPQDGYGTDGISETARQKILEACHCPDGEVHFLSGGTQTNAVVIDAILRRYEGVIAVSTGHVSIHEAGAIEYTGHKVIELPQHQGKLAASDVTRFMENFEADASKDHLVQPGMVYISQPTEYGTLYSKKELAELSEVCKKYNLALYADGARLAYALATPENDVTLADLATYCTAFYIGGTKCGALIGEAVVLPKKGLIPHFFTIIKQHGALLAKGWLLGTQFDVLFSDNCYEKIGKTAIEYADAIRKGLKDAGFDLYFPTATNQIFIIMANQKLAALSQKVAFSTWEAYDADHTVIRLATSWATTKEDTDSLIACLKKL</sequence>
<evidence type="ECO:0000259" key="4">
    <source>
        <dbReference type="Pfam" id="PF01212"/>
    </source>
</evidence>
<dbReference type="EMBL" id="JANGEW010000001">
    <property type="protein sequence ID" value="MCQ5341733.1"/>
    <property type="molecule type" value="Genomic_DNA"/>
</dbReference>
<dbReference type="SUPFAM" id="SSF53383">
    <property type="entry name" value="PLP-dependent transferases"/>
    <property type="match status" value="1"/>
</dbReference>
<dbReference type="Gene3D" id="3.90.1150.10">
    <property type="entry name" value="Aspartate Aminotransferase, domain 1"/>
    <property type="match status" value="1"/>
</dbReference>
<proteinExistence type="inferred from homology"/>
<accession>A0ABT1SQ27</accession>
<gene>
    <name evidence="5" type="ORF">NE675_01600</name>
</gene>
<name>A0ABT1SQ27_9FIRM</name>
<comment type="caution">
    <text evidence="5">The sequence shown here is derived from an EMBL/GenBank/DDBJ whole genome shotgun (WGS) entry which is preliminary data.</text>
</comment>
<dbReference type="Pfam" id="PF01212">
    <property type="entry name" value="Beta_elim_lyase"/>
    <property type="match status" value="1"/>
</dbReference>
<dbReference type="Proteomes" id="UP001206692">
    <property type="component" value="Unassembled WGS sequence"/>
</dbReference>
<dbReference type="Gene3D" id="3.40.640.10">
    <property type="entry name" value="Type I PLP-dependent aspartate aminotransferase-like (Major domain)"/>
    <property type="match status" value="1"/>
</dbReference>
<dbReference type="InterPro" id="IPR015421">
    <property type="entry name" value="PyrdxlP-dep_Trfase_major"/>
</dbReference>
<dbReference type="RefSeq" id="WP_062412956.1">
    <property type="nucleotide sequence ID" value="NZ_JAJCIO010000001.1"/>
</dbReference>